<name>A0ABU1RT16_9GAMM</name>
<feature type="region of interest" description="Disordered" evidence="2">
    <location>
        <begin position="75"/>
        <end position="94"/>
    </location>
</feature>
<evidence type="ECO:0000313" key="5">
    <source>
        <dbReference type="Proteomes" id="UP001254759"/>
    </source>
</evidence>
<evidence type="ECO:0000256" key="1">
    <source>
        <dbReference type="SAM" id="Coils"/>
    </source>
</evidence>
<dbReference type="Proteomes" id="UP001254759">
    <property type="component" value="Unassembled WGS sequence"/>
</dbReference>
<gene>
    <name evidence="4" type="ORF">J2W94_002200</name>
</gene>
<reference evidence="4 5" key="1">
    <citation type="submission" date="2023-07" db="EMBL/GenBank/DDBJ databases">
        <title>Sorghum-associated microbial communities from plants grown in Nebraska, USA.</title>
        <authorList>
            <person name="Schachtman D."/>
        </authorList>
    </citation>
    <scope>NUCLEOTIDE SEQUENCE [LARGE SCALE GENOMIC DNA]</scope>
    <source>
        <strain evidence="4 5">BE107</strain>
    </source>
</reference>
<dbReference type="EMBL" id="JAVDTT010000002">
    <property type="protein sequence ID" value="MDR6841915.1"/>
    <property type="molecule type" value="Genomic_DNA"/>
</dbReference>
<accession>A0ABU1RT16</accession>
<feature type="coiled-coil region" evidence="1">
    <location>
        <begin position="27"/>
        <end position="61"/>
    </location>
</feature>
<comment type="caution">
    <text evidence="4">The sequence shown here is derived from an EMBL/GenBank/DDBJ whole genome shotgun (WGS) entry which is preliminary data.</text>
</comment>
<keyword evidence="1" id="KW-0175">Coiled coil</keyword>
<feature type="chain" id="PRO_5045685223" description="Porin" evidence="3">
    <location>
        <begin position="30"/>
        <end position="458"/>
    </location>
</feature>
<organism evidence="4 5">
    <name type="scientific">Pseudoxanthomonas sacheonensis</name>
    <dbReference type="NCBI Taxonomy" id="443615"/>
    <lineage>
        <taxon>Bacteria</taxon>
        <taxon>Pseudomonadati</taxon>
        <taxon>Pseudomonadota</taxon>
        <taxon>Gammaproteobacteria</taxon>
        <taxon>Lysobacterales</taxon>
        <taxon>Lysobacteraceae</taxon>
        <taxon>Pseudoxanthomonas</taxon>
    </lineage>
</organism>
<protein>
    <recommendedName>
        <fullName evidence="6">Porin</fullName>
    </recommendedName>
</protein>
<evidence type="ECO:0000313" key="4">
    <source>
        <dbReference type="EMBL" id="MDR6841915.1"/>
    </source>
</evidence>
<dbReference type="Pfam" id="PF19577">
    <property type="entry name" value="DcaP"/>
    <property type="match status" value="1"/>
</dbReference>
<evidence type="ECO:0008006" key="6">
    <source>
        <dbReference type="Google" id="ProtNLM"/>
    </source>
</evidence>
<evidence type="ECO:0000256" key="3">
    <source>
        <dbReference type="SAM" id="SignalP"/>
    </source>
</evidence>
<dbReference type="SUPFAM" id="SSF56935">
    <property type="entry name" value="Porins"/>
    <property type="match status" value="1"/>
</dbReference>
<sequence length="458" mass="49740">MSKRIASMSRRPLAAALFVALIAPGMAFAETAKEKELEARIAQLEQQVQALLSSQQQQQTAIAETQTQITEVKTAQSAPADGKPRIQTGPIMPGANPGTSFTYGGFIKMDGMYTDTSDGRIADGSSGRLFYLPSSIPVGGPTADGGDPYTDYHAQFSRFWFSADHTTDKGDKIKAYIEADMFGGGSNALAGNETATNTYAVSLRQAYVSWNNWLAGQTWSNFQDVAALPDAVDFVGTTDGTIFVRQAQLRYTKGPWSFSAENPQTTITPYLNNGARFNSGDNVAPDITARWITKGDWGHFTVAGLVRQFKYLDETETGGAVSVSGKFNLGKSDDLRYAVNAGSGIGRYLAFGLGSDVVVDANGELNALDGYGGFVAWRHVFSPKLRSNLMYSAAMFDNDKAITGYGVTERAQSYHANLIYSPFPKLDIGAELIFGQRALEDDREGDLRRIHTHVKYSF</sequence>
<keyword evidence="3" id="KW-0732">Signal</keyword>
<feature type="signal peptide" evidence="3">
    <location>
        <begin position="1"/>
        <end position="29"/>
    </location>
</feature>
<proteinExistence type="predicted"/>
<evidence type="ECO:0000256" key="2">
    <source>
        <dbReference type="SAM" id="MobiDB-lite"/>
    </source>
</evidence>
<keyword evidence="5" id="KW-1185">Reference proteome</keyword>
<dbReference type="RefSeq" id="WP_310093142.1">
    <property type="nucleotide sequence ID" value="NZ_JAVDTT010000002.1"/>
</dbReference>
<dbReference type="InterPro" id="IPR045748">
    <property type="entry name" value="DcaP"/>
</dbReference>